<dbReference type="InterPro" id="IPR029058">
    <property type="entry name" value="AB_hydrolase_fold"/>
</dbReference>
<dbReference type="HOGENOM" id="CLU_020336_43_3_11"/>
<dbReference type="PATRIC" id="fig|710421.3.peg.6035"/>
<keyword evidence="2" id="KW-0012">Acyltransferase</keyword>
<dbReference type="SUPFAM" id="SSF53474">
    <property type="entry name" value="alpha/beta-Hydrolases"/>
    <property type="match status" value="1"/>
</dbReference>
<geneLocation type="plasmid" evidence="2 3">
    <name>pMYCCH.02</name>
</geneLocation>
<dbReference type="AlphaFoldDB" id="I4BTQ6"/>
<reference evidence="2 3" key="1">
    <citation type="submission" date="2012-06" db="EMBL/GenBank/DDBJ databases">
        <title>Complete sequence of plasmid 2 of Mycobacterium chubuense NBB4.</title>
        <authorList>
            <consortium name="US DOE Joint Genome Institute"/>
            <person name="Lucas S."/>
            <person name="Han J."/>
            <person name="Lapidus A."/>
            <person name="Cheng J.-F."/>
            <person name="Goodwin L."/>
            <person name="Pitluck S."/>
            <person name="Peters L."/>
            <person name="Mikhailova N."/>
            <person name="Teshima H."/>
            <person name="Detter J.C."/>
            <person name="Han C."/>
            <person name="Tapia R."/>
            <person name="Land M."/>
            <person name="Hauser L."/>
            <person name="Kyrpides N."/>
            <person name="Ivanova N."/>
            <person name="Pagani I."/>
            <person name="Mattes T."/>
            <person name="Holmes A."/>
            <person name="Rutledge P."/>
            <person name="Paulsen I."/>
            <person name="Coleman N."/>
            <person name="Woyke T."/>
        </authorList>
    </citation>
    <scope>NUCLEOTIDE SEQUENCE [LARGE SCALE GENOMIC DNA]</scope>
    <source>
        <strain evidence="2 3">NBB4</strain>
        <plasmid evidence="2 3">pMYCCH.02</plasmid>
    </source>
</reference>
<evidence type="ECO:0000313" key="3">
    <source>
        <dbReference type="Proteomes" id="UP000006057"/>
    </source>
</evidence>
<keyword evidence="2" id="KW-0808">Transferase</keyword>
<feature type="domain" description="AB hydrolase-1" evidence="1">
    <location>
        <begin position="33"/>
        <end position="282"/>
    </location>
</feature>
<organism evidence="2 3">
    <name type="scientific">Mycolicibacterium chubuense (strain NBB4)</name>
    <name type="common">Mycobacterium chubuense</name>
    <dbReference type="NCBI Taxonomy" id="710421"/>
    <lineage>
        <taxon>Bacteria</taxon>
        <taxon>Bacillati</taxon>
        <taxon>Actinomycetota</taxon>
        <taxon>Actinomycetes</taxon>
        <taxon>Mycobacteriales</taxon>
        <taxon>Mycobacteriaceae</taxon>
        <taxon>Mycolicibacterium</taxon>
    </lineage>
</organism>
<dbReference type="InterPro" id="IPR000073">
    <property type="entry name" value="AB_hydrolase_1"/>
</dbReference>
<evidence type="ECO:0000313" key="2">
    <source>
        <dbReference type="EMBL" id="AFM20663.1"/>
    </source>
</evidence>
<dbReference type="OrthoDB" id="4222986at2"/>
<keyword evidence="3" id="KW-1185">Reference proteome</keyword>
<dbReference type="PANTHER" id="PTHR43194">
    <property type="entry name" value="HYDROLASE ALPHA/BETA FOLD FAMILY"/>
    <property type="match status" value="1"/>
</dbReference>
<protein>
    <submittedName>
        <fullName evidence="2">Putative hydrolase or acyltransferase of alpha/beta superfamily</fullName>
    </submittedName>
</protein>
<dbReference type="InterPro" id="IPR050228">
    <property type="entry name" value="Carboxylesterase_BioH"/>
</dbReference>
<evidence type="ECO:0000259" key="1">
    <source>
        <dbReference type="Pfam" id="PF12697"/>
    </source>
</evidence>
<gene>
    <name evidence="2" type="ordered locus">Mycch_6063</name>
</gene>
<dbReference type="PANTHER" id="PTHR43194:SF2">
    <property type="entry name" value="PEROXISOMAL MEMBRANE PROTEIN LPX1"/>
    <property type="match status" value="1"/>
</dbReference>
<dbReference type="RefSeq" id="WP_014805903.1">
    <property type="nucleotide sequence ID" value="NC_018023.1"/>
</dbReference>
<dbReference type="Proteomes" id="UP000006057">
    <property type="component" value="Plasmid pMYCCH.02"/>
</dbReference>
<proteinExistence type="predicted"/>
<sequence length="302" mass="31990">MSDTKKPTYAKSAVTSKDGTSIGFRQLGHGPGVVILHGGALASQHYMKLSAALADEFTVYVPDRRGRGMSGPYGPHYGIEREDEDLDAIIAATGAQFVFGVADGGLFALHASMAIPAIRKVAVFEPVLFVGQPGLGEFKEIISRGQRLVSSGDIGAAMASLAKDAYDSDPRAQAVSAPYRLLSQMMTQPVINRILLWADARRVTGDDVALRDLIVAWKQELDVVKATEGTLDEYTNVTAEVLLLCGAGAPTLFTGTLDALQKVLPHATRVEIAGVSHGGPQDQGGNPAIIADQLRRFFGSGT</sequence>
<dbReference type="KEGG" id="mcb:Mycch_6063"/>
<dbReference type="EMBL" id="CP003055">
    <property type="protein sequence ID" value="AFM20663.1"/>
    <property type="molecule type" value="Genomic_DNA"/>
</dbReference>
<keyword evidence="2" id="KW-0378">Hydrolase</keyword>
<name>I4BTQ6_MYCCN</name>
<accession>I4BTQ6</accession>
<dbReference type="Pfam" id="PF12697">
    <property type="entry name" value="Abhydrolase_6"/>
    <property type="match status" value="1"/>
</dbReference>
<keyword evidence="2" id="KW-0614">Plasmid</keyword>
<dbReference type="GO" id="GO:0016787">
    <property type="term" value="F:hydrolase activity"/>
    <property type="evidence" value="ECO:0007669"/>
    <property type="project" value="UniProtKB-KW"/>
</dbReference>
<dbReference type="Gene3D" id="3.40.50.1820">
    <property type="entry name" value="alpha/beta hydrolase"/>
    <property type="match status" value="1"/>
</dbReference>
<dbReference type="GO" id="GO:0016746">
    <property type="term" value="F:acyltransferase activity"/>
    <property type="evidence" value="ECO:0007669"/>
    <property type="project" value="UniProtKB-KW"/>
</dbReference>